<evidence type="ECO:0000313" key="2">
    <source>
        <dbReference type="EMBL" id="AHY16488.1"/>
    </source>
</evidence>
<dbReference type="STRING" id="1346.BMF34_08540"/>
<dbReference type="EMBL" id="QLQD01000074">
    <property type="protein sequence ID" value="RLU55605.1"/>
    <property type="molecule type" value="Genomic_DNA"/>
</dbReference>
<keyword evidence="1" id="KW-0472">Membrane</keyword>
<name>A0A3L8GF31_STRIN</name>
<dbReference type="EMBL" id="CP007586">
    <property type="protein sequence ID" value="AHY16488.1"/>
    <property type="molecule type" value="Genomic_DNA"/>
</dbReference>
<keyword evidence="1" id="KW-1133">Transmembrane helix</keyword>
<evidence type="ECO:0000313" key="5">
    <source>
        <dbReference type="Proteomes" id="UP000269148"/>
    </source>
</evidence>
<evidence type="ECO:0000313" key="3">
    <source>
        <dbReference type="EMBL" id="RLU55605.1"/>
    </source>
</evidence>
<evidence type="ECO:0000313" key="4">
    <source>
        <dbReference type="Proteomes" id="UP000025245"/>
    </source>
</evidence>
<reference evidence="3 5" key="2">
    <citation type="submission" date="2018-06" db="EMBL/GenBank/DDBJ databases">
        <title>Mutators as drivers of adaptation in pathogenic bacteria and a risk factor for host jumps and vaccine escape.</title>
        <authorList>
            <person name="Barnes A.C."/>
            <person name="Silayeva O."/>
        </authorList>
    </citation>
    <scope>NUCLEOTIDE SEQUENCE [LARGE SCALE GENOMIC DNA]</scope>
    <source>
        <strain evidence="3 5">QMA0445</strain>
    </source>
</reference>
<dbReference type="KEGG" id="siz:SI82_08630"/>
<dbReference type="Proteomes" id="UP000269148">
    <property type="component" value="Unassembled WGS sequence"/>
</dbReference>
<gene>
    <name evidence="3" type="ORF">DIY07_08640</name>
    <name evidence="2" type="ORF">DQ08_08535</name>
</gene>
<feature type="transmembrane region" description="Helical" evidence="1">
    <location>
        <begin position="52"/>
        <end position="72"/>
    </location>
</feature>
<dbReference type="KEGG" id="sio:DW64_08520"/>
<dbReference type="Proteomes" id="UP000025245">
    <property type="component" value="Chromosome"/>
</dbReference>
<reference evidence="2 4" key="1">
    <citation type="journal article" date="2014" name="Genome Announc.">
        <title>Complete Genome Sequence of a Virulent Strain, Streptococcus iniae ISET0901, Isolated from Diseased Tilapia.</title>
        <authorList>
            <person name="Pridgeon J.W."/>
            <person name="Zhang D."/>
            <person name="Zhang L."/>
        </authorList>
    </citation>
    <scope>NUCLEOTIDE SEQUENCE [LARGE SCALE GENOMIC DNA]</scope>
    <source>
        <strain evidence="2 4">ISET0901</strain>
    </source>
</reference>
<organism evidence="3 5">
    <name type="scientific">Streptococcus iniae</name>
    <name type="common">Streptococcus shiloi</name>
    <dbReference type="NCBI Taxonomy" id="1346"/>
    <lineage>
        <taxon>Bacteria</taxon>
        <taxon>Bacillati</taxon>
        <taxon>Bacillota</taxon>
        <taxon>Bacilli</taxon>
        <taxon>Lactobacillales</taxon>
        <taxon>Streptococcaceae</taxon>
        <taxon>Streptococcus</taxon>
    </lineage>
</organism>
<dbReference type="KEGG" id="siq:DQ08_08535"/>
<sequence length="96" mass="11015">MVYILCLYSLILCLAAFVEKNGPYQKTKLLVFALFFLLSLIFLFSKLRFVKLLLALILIVIPILLYLARVSSGEKVHLSHHVFRGILHIIFILALL</sequence>
<evidence type="ECO:0000256" key="1">
    <source>
        <dbReference type="SAM" id="Phobius"/>
    </source>
</evidence>
<keyword evidence="1" id="KW-0812">Transmembrane</keyword>
<protein>
    <submittedName>
        <fullName evidence="3">Uncharacterized protein</fullName>
    </submittedName>
</protein>
<dbReference type="AlphaFoldDB" id="A0A3L8GF31"/>
<keyword evidence="4" id="KW-1185">Reference proteome</keyword>
<dbReference type="RefSeq" id="WP_003102072.1">
    <property type="nucleotide sequence ID" value="NZ_JAHZUZ010000001.1"/>
</dbReference>
<proteinExistence type="predicted"/>
<accession>A0A3L8GF31</accession>
<feature type="transmembrane region" description="Helical" evidence="1">
    <location>
        <begin position="28"/>
        <end position="45"/>
    </location>
</feature>